<dbReference type="GO" id="GO:0032259">
    <property type="term" value="P:methylation"/>
    <property type="evidence" value="ECO:0007669"/>
    <property type="project" value="UniProtKB-KW"/>
</dbReference>
<keyword evidence="3 11" id="KW-0808">Transferase</keyword>
<comment type="subcellular location">
    <subcellularLocation>
        <location evidence="1 11">Nucleus</location>
    </subcellularLocation>
</comment>
<dbReference type="PROSITE" id="PS51679">
    <property type="entry name" value="SAM_MT_C5"/>
    <property type="match status" value="1"/>
</dbReference>
<dbReference type="SUPFAM" id="SSF53335">
    <property type="entry name" value="S-adenosyl-L-methionine-dependent methyltransferases"/>
    <property type="match status" value="1"/>
</dbReference>
<dbReference type="Gene3D" id="2.30.30.490">
    <property type="match status" value="2"/>
</dbReference>
<evidence type="ECO:0000256" key="11">
    <source>
        <dbReference type="PIRNR" id="PIRNR037404"/>
    </source>
</evidence>
<dbReference type="GeneID" id="100115455"/>
<evidence type="ECO:0000313" key="21">
    <source>
        <dbReference type="EnsemblMetazoa" id="XP_008217946"/>
    </source>
</evidence>
<feature type="domain" description="BAH" evidence="19">
    <location>
        <begin position="539"/>
        <end position="661"/>
    </location>
</feature>
<dbReference type="NCBIfam" id="TIGR00675">
    <property type="entry name" value="dcm"/>
    <property type="match status" value="1"/>
</dbReference>
<dbReference type="PROSITE" id="PS51058">
    <property type="entry name" value="ZF_CXXC"/>
    <property type="match status" value="1"/>
</dbReference>
<dbReference type="FunFam" id="3.40.50.150:FF:000108">
    <property type="entry name" value="DNA (cytosine-5)-methyltransferase"/>
    <property type="match status" value="1"/>
</dbReference>
<evidence type="ECO:0000256" key="10">
    <source>
        <dbReference type="ARBA" id="ARBA00023242"/>
    </source>
</evidence>
<evidence type="ECO:0000256" key="13">
    <source>
        <dbReference type="PIRSR" id="PIRSR037404-3"/>
    </source>
</evidence>
<dbReference type="PANTHER" id="PTHR10629">
    <property type="entry name" value="CYTOSINE-SPECIFIC METHYLTRANSFERASE"/>
    <property type="match status" value="1"/>
</dbReference>
<evidence type="ECO:0000256" key="14">
    <source>
        <dbReference type="PROSITE-ProRule" id="PRU00509"/>
    </source>
</evidence>
<evidence type="ECO:0000256" key="16">
    <source>
        <dbReference type="RuleBase" id="RU000416"/>
    </source>
</evidence>
<evidence type="ECO:0000256" key="9">
    <source>
        <dbReference type="ARBA" id="ARBA00023125"/>
    </source>
</evidence>
<dbReference type="GO" id="GO:0003886">
    <property type="term" value="F:DNA (cytosine-5-)-methyltransferase activity"/>
    <property type="evidence" value="ECO:0007669"/>
    <property type="project" value="UniProtKB-UniRule"/>
</dbReference>
<evidence type="ECO:0000256" key="17">
    <source>
        <dbReference type="RuleBase" id="RU000417"/>
    </source>
</evidence>
<dbReference type="PRINTS" id="PR00105">
    <property type="entry name" value="C5METTRFRASE"/>
</dbReference>
<evidence type="ECO:0000256" key="7">
    <source>
        <dbReference type="ARBA" id="ARBA00022771"/>
    </source>
</evidence>
<feature type="binding site" evidence="13">
    <location>
        <position position="192"/>
    </location>
    <ligand>
        <name>Zn(2+)</name>
        <dbReference type="ChEBI" id="CHEBI:29105"/>
    </ligand>
</feature>
<evidence type="ECO:0000256" key="18">
    <source>
        <dbReference type="SAM" id="MobiDB-lite"/>
    </source>
</evidence>
<feature type="domain" description="BAH" evidence="19">
    <location>
        <begin position="757"/>
        <end position="884"/>
    </location>
</feature>
<dbReference type="InterPro" id="IPR001025">
    <property type="entry name" value="BAH_dom"/>
</dbReference>
<feature type="active site" evidence="12 15">
    <location>
        <position position="1011"/>
    </location>
</feature>
<evidence type="ECO:0000256" key="3">
    <source>
        <dbReference type="ARBA" id="ARBA00022679"/>
    </source>
</evidence>
<evidence type="ECO:0000259" key="19">
    <source>
        <dbReference type="PROSITE" id="PS51038"/>
    </source>
</evidence>
<reference evidence="21" key="1">
    <citation type="submission" date="2021-01" db="UniProtKB">
        <authorList>
            <consortium name="EnsemblMetazoa"/>
        </authorList>
    </citation>
    <scope>IDENTIFICATION</scope>
</reference>
<dbReference type="GO" id="GO:0008270">
    <property type="term" value="F:zinc ion binding"/>
    <property type="evidence" value="ECO:0007669"/>
    <property type="project" value="UniProtKB-KW"/>
</dbReference>
<dbReference type="GO" id="GO:0003682">
    <property type="term" value="F:chromatin binding"/>
    <property type="evidence" value="ECO:0007669"/>
    <property type="project" value="UniProtKB-UniRule"/>
</dbReference>
<feature type="compositionally biased region" description="Acidic residues" evidence="18">
    <location>
        <begin position="477"/>
        <end position="489"/>
    </location>
</feature>
<evidence type="ECO:0000259" key="20">
    <source>
        <dbReference type="PROSITE" id="PS51058"/>
    </source>
</evidence>
<dbReference type="SMR" id="A0A7M7HIM0"/>
<evidence type="ECO:0000256" key="8">
    <source>
        <dbReference type="ARBA" id="ARBA00022833"/>
    </source>
</evidence>
<dbReference type="Proteomes" id="UP000002358">
    <property type="component" value="Chromosome 4"/>
</dbReference>
<keyword evidence="8 13" id="KW-0862">Zinc</keyword>
<dbReference type="KEGG" id="nvi:100115455"/>
<dbReference type="Pfam" id="PF02008">
    <property type="entry name" value="zf-CXXC"/>
    <property type="match status" value="1"/>
</dbReference>
<dbReference type="PROSITE" id="PS51038">
    <property type="entry name" value="BAH"/>
    <property type="match status" value="2"/>
</dbReference>
<dbReference type="Gene3D" id="3.40.50.150">
    <property type="entry name" value="Vaccinia Virus protein VP39"/>
    <property type="match status" value="1"/>
</dbReference>
<dbReference type="InterPro" id="IPR022702">
    <property type="entry name" value="Cytosine_MeTrfase1_RFD"/>
</dbReference>
<feature type="compositionally biased region" description="Basic and acidic residues" evidence="18">
    <location>
        <begin position="77"/>
        <end position="102"/>
    </location>
</feature>
<keyword evidence="7 14" id="KW-0863">Zinc-finger</keyword>
<keyword evidence="6" id="KW-0677">Repeat</keyword>
<evidence type="ECO:0000256" key="12">
    <source>
        <dbReference type="PIRSR" id="PIRSR037404-1"/>
    </source>
</evidence>
<dbReference type="InterPro" id="IPR002857">
    <property type="entry name" value="Znf_CXXC"/>
</dbReference>
<dbReference type="Pfam" id="PF00145">
    <property type="entry name" value="DNA_methylase"/>
    <property type="match status" value="1"/>
</dbReference>
<dbReference type="PROSITE" id="PS00095">
    <property type="entry name" value="C5_MTASE_2"/>
    <property type="match status" value="1"/>
</dbReference>
<feature type="binding site" evidence="13">
    <location>
        <position position="126"/>
    </location>
    <ligand>
        <name>Zn(2+)</name>
        <dbReference type="ChEBI" id="CHEBI:29105"/>
    </ligand>
</feature>
<feature type="binding site" evidence="13">
    <location>
        <position position="129"/>
    </location>
    <ligand>
        <name>Zn(2+)</name>
        <dbReference type="ChEBI" id="CHEBI:29105"/>
    </ligand>
</feature>
<dbReference type="FunFam" id="3.90.120.10:FF:000001">
    <property type="entry name" value="DNA (cytosine-5)-methyltransferase"/>
    <property type="match status" value="1"/>
</dbReference>
<proteinExistence type="inferred from homology"/>
<dbReference type="InterPro" id="IPR001525">
    <property type="entry name" value="C5_MeTfrase"/>
</dbReference>
<dbReference type="InterPro" id="IPR029063">
    <property type="entry name" value="SAM-dependent_MTases_sf"/>
</dbReference>
<dbReference type="InterPro" id="IPR018117">
    <property type="entry name" value="C5_DNA_meth_AS"/>
</dbReference>
<evidence type="ECO:0000256" key="6">
    <source>
        <dbReference type="ARBA" id="ARBA00022737"/>
    </source>
</evidence>
<dbReference type="Gene3D" id="3.90.120.10">
    <property type="entry name" value="DNA Methylase, subunit A, domain 2"/>
    <property type="match status" value="1"/>
</dbReference>
<keyword evidence="22" id="KW-1185">Reference proteome</keyword>
<keyword evidence="5 13" id="KW-0479">Metal-binding</keyword>
<dbReference type="GO" id="GO:0006346">
    <property type="term" value="P:DNA methylation-dependent constitutive heterochromatin formation"/>
    <property type="evidence" value="ECO:0007669"/>
    <property type="project" value="InterPro"/>
</dbReference>
<feature type="domain" description="CXXC-type" evidence="20">
    <location>
        <begin position="425"/>
        <end position="471"/>
    </location>
</feature>
<feature type="region of interest" description="Disordered" evidence="18">
    <location>
        <begin position="1"/>
        <end position="117"/>
    </location>
</feature>
<dbReference type="GO" id="GO:0005634">
    <property type="term" value="C:nucleus"/>
    <property type="evidence" value="ECO:0007669"/>
    <property type="project" value="UniProtKB-SubCell"/>
</dbReference>
<sequence length="1399" mass="158661">MQVELIMSSDECNESPGRSRSRSCSTATSMETDELQSLPPPPEEREDTSREADDEEESKPDADGAGPSYLRPRSHSRLLENDEAGDRQATADHSSKRSRTELATKQSRPKMMHTGRVAASRKEPVCEICRQKLQDKDLKMYAGHPNDAVDEYNAVIDEKLCLFNGEEEHVMQHDWRAINKITFFNVYCRNGHLCPFDSGLVEREAYIYLSGYVKPIYSDDSSIEGAVPSKDIGPIVEWFVTGFDGGQDAIIVLSTPLGEYYLMQPSDDYSPFMRCVKEKTFISKTVIECLLDEPNSEYEDLLNKFETIPMPSGLPRFTEELLIHHAQFICDQILSFDESALSDEPQLIHAPCVKSIIDLSGVTFKKRFRRGRRRQFLENDEDWQKGLRLSKQKAPYWSKATTTQQVHDLFESFFPDQLDNTADKLKLKRRRCGACEACLETDCGQCASCKNMIKFGGTGTSKQACVKRRCPNMQLVEGDDDDYDEDDDDKANHKESSIEVHRKMIRALKKKKSAVIEWMGEPIQSAKGDFYNAVMINHDVIKKNDYIFIEPINSSVPMQVIKVKYMWENKMGIKILHGTWLWRGSETILGETSLPRELFLVDECQDVPLIYVQAKANVLVREYSNDCTEKGNIIDALKENSMILFYQKRYDHVAARFEDLLPELNPPKGAEHCFCSTCARDILSKMNRTPQLLELLDDTDDKRIKYGIIRYLNEEFRVGSAVYLKPKTFTFEFPNMNQDTSRGQKREIVDEEKYPEAYRKFNDRVKGSNVDTPEPFDIGYITSIYSTSKSKLLAGVNAYVTVKKMYRPENTHRGESLKKKSDMNMLYWSDEECDVRLNCIVGKCYIAYSENLNQSIEEWSASGPHRFYFSEAYDLNNEEYTEPPAHACSVTKSFKKDVKAKSKSKKVETIIEDIPVSLPQISHKLRTLDVFAGCGGLSEGLKQAGVAESLWAIENDTAAAHAYRLNNPKASVFTTDCNSFLEKVINGETSLGGQSLPKKGEVDLLCGGPPCQGFSGMNRFNSRAYSSFKNSLIVSFISFCDYYKPRFFLMENVRNFVSFKKSAVLKLTLSCLSRMGYQCTFGILQAGSYGIPQTRRRMILIAAAPGEILPRFPNPLHVFSKSTCQLTVDVDNVKYFTFTDVHESAPYRAITVYDALSDLPKIKSGSNEVVMRYENDPLTHFQRKMRSGMDDELALYDHICKDLGPLVEARMGLIPTKTGSDWRDLPNIVVRLSDGTCTTKLEYKYNDKKAGVSSTGAPRGICSCSEGKSCSLRDKQVNTLIPWCLPHTANRHNHWAGLYGRIEWDGFFSTTITNPEPMGKQGRVLHPEQTRVVSVRECARSQGFPDSFRFYGSIQDKHRQIGNAVPPPLAKAIGLEIRKSVSLKEANEVLDRVVVEEES</sequence>
<dbReference type="SMART" id="SM00439">
    <property type="entry name" value="BAH"/>
    <property type="match status" value="2"/>
</dbReference>
<comment type="similarity">
    <text evidence="11 15 16">Belongs to the class I-like SAM-binding methyltransferase superfamily. C5-methyltransferase family.</text>
</comment>
<dbReference type="Gene3D" id="1.10.10.2230">
    <property type="match status" value="1"/>
</dbReference>
<dbReference type="EnsemblMetazoa" id="XM_008219724">
    <property type="protein sequence ID" value="XP_008217946"/>
    <property type="gene ID" value="LOC100115455"/>
</dbReference>
<dbReference type="GO" id="GO:0003677">
    <property type="term" value="F:DNA binding"/>
    <property type="evidence" value="ECO:0007669"/>
    <property type="project" value="UniProtKB-KW"/>
</dbReference>
<evidence type="ECO:0000313" key="22">
    <source>
        <dbReference type="Proteomes" id="UP000002358"/>
    </source>
</evidence>
<comment type="catalytic activity">
    <reaction evidence="11 17">
        <text>a 2'-deoxycytidine in DNA + S-adenosyl-L-methionine = a 5-methyl-2'-deoxycytidine in DNA + S-adenosyl-L-homocysteine + H(+)</text>
        <dbReference type="Rhea" id="RHEA:13681"/>
        <dbReference type="Rhea" id="RHEA-COMP:11369"/>
        <dbReference type="Rhea" id="RHEA-COMP:11370"/>
        <dbReference type="ChEBI" id="CHEBI:15378"/>
        <dbReference type="ChEBI" id="CHEBI:57856"/>
        <dbReference type="ChEBI" id="CHEBI:59789"/>
        <dbReference type="ChEBI" id="CHEBI:85452"/>
        <dbReference type="ChEBI" id="CHEBI:85454"/>
        <dbReference type="EC" id="2.1.1.37"/>
    </reaction>
</comment>
<organism evidence="21 22">
    <name type="scientific">Nasonia vitripennis</name>
    <name type="common">Parasitic wasp</name>
    <dbReference type="NCBI Taxonomy" id="7425"/>
    <lineage>
        <taxon>Eukaryota</taxon>
        <taxon>Metazoa</taxon>
        <taxon>Ecdysozoa</taxon>
        <taxon>Arthropoda</taxon>
        <taxon>Hexapoda</taxon>
        <taxon>Insecta</taxon>
        <taxon>Pterygota</taxon>
        <taxon>Neoptera</taxon>
        <taxon>Endopterygota</taxon>
        <taxon>Hymenoptera</taxon>
        <taxon>Apocrita</taxon>
        <taxon>Proctotrupomorpha</taxon>
        <taxon>Chalcidoidea</taxon>
        <taxon>Pteromalidae</taxon>
        <taxon>Pteromalinae</taxon>
        <taxon>Nasonia</taxon>
    </lineage>
</organism>
<accession>A0A7M7HIM0</accession>
<feature type="region of interest" description="Disordered" evidence="18">
    <location>
        <begin position="477"/>
        <end position="496"/>
    </location>
</feature>
<dbReference type="InterPro" id="IPR050390">
    <property type="entry name" value="C5-Methyltransferase"/>
</dbReference>
<dbReference type="Pfam" id="PF01426">
    <property type="entry name" value="BAH"/>
    <property type="match status" value="2"/>
</dbReference>
<dbReference type="RefSeq" id="XP_008217946.1">
    <property type="nucleotide sequence ID" value="XM_008219724.3"/>
</dbReference>
<keyword evidence="10 11" id="KW-0539">Nucleus</keyword>
<dbReference type="InterPro" id="IPR031303">
    <property type="entry name" value="C5_meth_CS"/>
</dbReference>
<dbReference type="PROSITE" id="PS00094">
    <property type="entry name" value="C5_MTASE_1"/>
    <property type="match status" value="1"/>
</dbReference>
<keyword evidence="2 11" id="KW-0489">Methyltransferase</keyword>
<evidence type="ECO:0000256" key="2">
    <source>
        <dbReference type="ARBA" id="ARBA00022603"/>
    </source>
</evidence>
<protein>
    <recommendedName>
        <fullName evidence="11">DNA (cytosine-5)-methyltransferase</fullName>
        <ecNumber evidence="11">2.1.1.37</ecNumber>
    </recommendedName>
</protein>
<dbReference type="FunFam" id="3.40.50.150:FF:000036">
    <property type="entry name" value="DNA (cytosine-5)-methyltransferase"/>
    <property type="match status" value="1"/>
</dbReference>
<evidence type="ECO:0000256" key="4">
    <source>
        <dbReference type="ARBA" id="ARBA00022691"/>
    </source>
</evidence>
<dbReference type="EC" id="2.1.1.37" evidence="11"/>
<dbReference type="PANTHER" id="PTHR10629:SF52">
    <property type="entry name" value="DNA (CYTOSINE-5)-METHYLTRANSFERASE 1"/>
    <property type="match status" value="1"/>
</dbReference>
<dbReference type="GO" id="GO:0044027">
    <property type="term" value="P:negative regulation of gene expression via chromosomal CpG island methylation"/>
    <property type="evidence" value="ECO:0007669"/>
    <property type="project" value="TreeGrafter"/>
</dbReference>
<dbReference type="PIRSF" id="PIRSF037404">
    <property type="entry name" value="DNMT1"/>
    <property type="match status" value="1"/>
</dbReference>
<evidence type="ECO:0000256" key="1">
    <source>
        <dbReference type="ARBA" id="ARBA00004123"/>
    </source>
</evidence>
<dbReference type="OrthoDB" id="5376140at2759"/>
<evidence type="ECO:0000256" key="15">
    <source>
        <dbReference type="PROSITE-ProRule" id="PRU01016"/>
    </source>
</evidence>
<keyword evidence="4 11" id="KW-0949">S-adenosyl-L-methionine</keyword>
<name>A0A7M7HIM0_NASVI</name>
<dbReference type="Pfam" id="PF12047">
    <property type="entry name" value="DNMT1-RFD"/>
    <property type="match status" value="1"/>
</dbReference>
<feature type="binding site" evidence="13">
    <location>
        <position position="188"/>
    </location>
    <ligand>
        <name>Zn(2+)</name>
        <dbReference type="ChEBI" id="CHEBI:29105"/>
    </ligand>
</feature>
<dbReference type="InterPro" id="IPR043151">
    <property type="entry name" value="BAH_sf"/>
</dbReference>
<keyword evidence="9 11" id="KW-0238">DNA-binding</keyword>
<dbReference type="InParanoid" id="A0A7M7HIM0"/>
<evidence type="ECO:0000256" key="5">
    <source>
        <dbReference type="ARBA" id="ARBA00022723"/>
    </source>
</evidence>